<sequence length="128" mass="14017">MSFQTSEVLVKALDLLPPVLVLIGLVDAVVATASPSSPRLIGAIALEPNSASAPRSPSSSPSPVNPCRMRSWSMEIHSTAIDDVSPLGPRRLRLLDDTRRSPKPRRLEPDYLTICNKHQQQNKNKVRS</sequence>
<feature type="region of interest" description="Disordered" evidence="1">
    <location>
        <begin position="48"/>
        <end position="68"/>
    </location>
</feature>
<feature type="compositionally biased region" description="Basic and acidic residues" evidence="1">
    <location>
        <begin position="93"/>
        <end position="109"/>
    </location>
</feature>
<feature type="compositionally biased region" description="Low complexity" evidence="1">
    <location>
        <begin position="48"/>
        <end position="66"/>
    </location>
</feature>
<proteinExistence type="predicted"/>
<evidence type="ECO:0000313" key="2">
    <source>
        <dbReference type="EMBL" id="JAD20552.1"/>
    </source>
</evidence>
<protein>
    <submittedName>
        <fullName evidence="2">Uncharacterized protein</fullName>
    </submittedName>
</protein>
<accession>A0A0A8YAV4</accession>
<feature type="region of interest" description="Disordered" evidence="1">
    <location>
        <begin position="84"/>
        <end position="128"/>
    </location>
</feature>
<evidence type="ECO:0000256" key="1">
    <source>
        <dbReference type="SAM" id="MobiDB-lite"/>
    </source>
</evidence>
<organism evidence="2">
    <name type="scientific">Arundo donax</name>
    <name type="common">Giant reed</name>
    <name type="synonym">Donax arundinaceus</name>
    <dbReference type="NCBI Taxonomy" id="35708"/>
    <lineage>
        <taxon>Eukaryota</taxon>
        <taxon>Viridiplantae</taxon>
        <taxon>Streptophyta</taxon>
        <taxon>Embryophyta</taxon>
        <taxon>Tracheophyta</taxon>
        <taxon>Spermatophyta</taxon>
        <taxon>Magnoliopsida</taxon>
        <taxon>Liliopsida</taxon>
        <taxon>Poales</taxon>
        <taxon>Poaceae</taxon>
        <taxon>PACMAD clade</taxon>
        <taxon>Arundinoideae</taxon>
        <taxon>Arundineae</taxon>
        <taxon>Arundo</taxon>
    </lineage>
</organism>
<dbReference type="AlphaFoldDB" id="A0A0A8YAV4"/>
<reference evidence="2" key="1">
    <citation type="submission" date="2014-09" db="EMBL/GenBank/DDBJ databases">
        <authorList>
            <person name="Magalhaes I.L.F."/>
            <person name="Oliveira U."/>
            <person name="Santos F.R."/>
            <person name="Vidigal T.H.D.A."/>
            <person name="Brescovit A.D."/>
            <person name="Santos A.J."/>
        </authorList>
    </citation>
    <scope>NUCLEOTIDE SEQUENCE</scope>
    <source>
        <tissue evidence="2">Shoot tissue taken approximately 20 cm above the soil surface</tissue>
    </source>
</reference>
<feature type="compositionally biased region" description="Polar residues" evidence="1">
    <location>
        <begin position="116"/>
        <end position="128"/>
    </location>
</feature>
<name>A0A0A8YAV4_ARUDO</name>
<dbReference type="EMBL" id="GBRH01277343">
    <property type="protein sequence ID" value="JAD20552.1"/>
    <property type="molecule type" value="Transcribed_RNA"/>
</dbReference>
<reference evidence="2" key="2">
    <citation type="journal article" date="2015" name="Data Brief">
        <title>Shoot transcriptome of the giant reed, Arundo donax.</title>
        <authorList>
            <person name="Barrero R.A."/>
            <person name="Guerrero F.D."/>
            <person name="Moolhuijzen P."/>
            <person name="Goolsby J.A."/>
            <person name="Tidwell J."/>
            <person name="Bellgard S.E."/>
            <person name="Bellgard M.I."/>
        </authorList>
    </citation>
    <scope>NUCLEOTIDE SEQUENCE</scope>
    <source>
        <tissue evidence="2">Shoot tissue taken approximately 20 cm above the soil surface</tissue>
    </source>
</reference>